<keyword evidence="3" id="KW-1185">Reference proteome</keyword>
<evidence type="ECO:0000313" key="2">
    <source>
        <dbReference type="EMBL" id="MRX23460.1"/>
    </source>
</evidence>
<sequence length="213" mass="23358">MFAEYANGEQTVGADYAWIDRYLYVTVMGEAESLISETTHLWSRAAIAEFDSKTETATDITLIVDTDVGEDDEITAVTFEGAEGYGGNDVMYALAMAHQFRFRAYAAQSPTSQITPHPAAFDYVTNVEAFVSDLQDVTGVEPTDDGLKFIRSDPGIEYETTEAGSEESDDGGLDRVTVVEADTEEVAVYDSPDDVPEEKDETGLFGRIRSLLR</sequence>
<dbReference type="Proteomes" id="UP000439022">
    <property type="component" value="Unassembled WGS sequence"/>
</dbReference>
<reference evidence="2 3" key="1">
    <citation type="submission" date="2019-11" db="EMBL/GenBank/DDBJ databases">
        <title>Whole genome sequence of Haloferax sp. MBLA0076.</title>
        <authorList>
            <person name="Seo M.-J."/>
            <person name="Cho E.-S."/>
        </authorList>
    </citation>
    <scope>NUCLEOTIDE SEQUENCE [LARGE SCALE GENOMIC DNA]</scope>
    <source>
        <strain evidence="2 3">MBLA0076</strain>
    </source>
</reference>
<organism evidence="2 3">
    <name type="scientific">Haloferax litoreum</name>
    <dbReference type="NCBI Taxonomy" id="2666140"/>
    <lineage>
        <taxon>Archaea</taxon>
        <taxon>Methanobacteriati</taxon>
        <taxon>Methanobacteriota</taxon>
        <taxon>Stenosarchaea group</taxon>
        <taxon>Halobacteria</taxon>
        <taxon>Halobacteriales</taxon>
        <taxon>Haloferacaceae</taxon>
        <taxon>Haloferax</taxon>
    </lineage>
</organism>
<evidence type="ECO:0000256" key="1">
    <source>
        <dbReference type="SAM" id="MobiDB-lite"/>
    </source>
</evidence>
<proteinExistence type="predicted"/>
<gene>
    <name evidence="2" type="ORF">GJR96_16040</name>
</gene>
<name>A0A6A8GNI8_9EURY</name>
<evidence type="ECO:0000313" key="3">
    <source>
        <dbReference type="Proteomes" id="UP000439022"/>
    </source>
</evidence>
<dbReference type="EMBL" id="WKJO01000002">
    <property type="protein sequence ID" value="MRX23460.1"/>
    <property type="molecule type" value="Genomic_DNA"/>
</dbReference>
<comment type="caution">
    <text evidence="2">The sequence shown here is derived from an EMBL/GenBank/DDBJ whole genome shotgun (WGS) entry which is preliminary data.</text>
</comment>
<feature type="region of interest" description="Disordered" evidence="1">
    <location>
        <begin position="151"/>
        <end position="173"/>
    </location>
</feature>
<dbReference type="AlphaFoldDB" id="A0A6A8GNI8"/>
<dbReference type="RefSeq" id="WP_151164332.1">
    <property type="nucleotide sequence ID" value="NZ_WKJO01000002.1"/>
</dbReference>
<protein>
    <submittedName>
        <fullName evidence="2">Uncharacterized protein</fullName>
    </submittedName>
</protein>
<accession>A0A6A8GNI8</accession>